<gene>
    <name evidence="1" type="ORF">METZ01_LOCUS434778</name>
</gene>
<dbReference type="EMBL" id="UINC01175343">
    <property type="protein sequence ID" value="SVD81924.1"/>
    <property type="molecule type" value="Genomic_DNA"/>
</dbReference>
<organism evidence="1">
    <name type="scientific">marine metagenome</name>
    <dbReference type="NCBI Taxonomy" id="408172"/>
    <lineage>
        <taxon>unclassified sequences</taxon>
        <taxon>metagenomes</taxon>
        <taxon>ecological metagenomes</taxon>
    </lineage>
</organism>
<proteinExistence type="predicted"/>
<reference evidence="1" key="1">
    <citation type="submission" date="2018-05" db="EMBL/GenBank/DDBJ databases">
        <authorList>
            <person name="Lanie J.A."/>
            <person name="Ng W.-L."/>
            <person name="Kazmierczak K.M."/>
            <person name="Andrzejewski T.M."/>
            <person name="Davidsen T.M."/>
            <person name="Wayne K.J."/>
            <person name="Tettelin H."/>
            <person name="Glass J.I."/>
            <person name="Rusch D."/>
            <person name="Podicherti R."/>
            <person name="Tsui H.-C.T."/>
            <person name="Winkler M.E."/>
        </authorList>
    </citation>
    <scope>NUCLEOTIDE SEQUENCE</scope>
</reference>
<evidence type="ECO:0000313" key="1">
    <source>
        <dbReference type="EMBL" id="SVD81924.1"/>
    </source>
</evidence>
<feature type="non-terminal residue" evidence="1">
    <location>
        <position position="127"/>
    </location>
</feature>
<accession>A0A382YFB9</accession>
<sequence length="127" mass="14509">MFPNTQTITIWDKCGTIPEGEFGFNWSGYKDVGGGRSLLRLLEERSDELRRCFFQIRADFLSILSQSLSSYPSSTKVENKLIFMSLLVEGSTYKSPCLLDFFRLLAFDQELKTMNAKNLRYVGPQAS</sequence>
<protein>
    <submittedName>
        <fullName evidence="1">Uncharacterized protein</fullName>
    </submittedName>
</protein>
<dbReference type="AlphaFoldDB" id="A0A382YFB9"/>
<name>A0A382YFB9_9ZZZZ</name>